<dbReference type="InterPro" id="IPR003593">
    <property type="entry name" value="AAA+_ATPase"/>
</dbReference>
<evidence type="ECO:0000256" key="2">
    <source>
        <dbReference type="ARBA" id="ARBA00022448"/>
    </source>
</evidence>
<dbReference type="Pfam" id="PF00005">
    <property type="entry name" value="ABC_tran"/>
    <property type="match status" value="1"/>
</dbReference>
<dbReference type="InterPro" id="IPR003439">
    <property type="entry name" value="ABC_transporter-like_ATP-bd"/>
</dbReference>
<evidence type="ECO:0000256" key="3">
    <source>
        <dbReference type="ARBA" id="ARBA00022741"/>
    </source>
</evidence>
<organism evidence="6 7">
    <name type="scientific">Enterococcus canintestini</name>
    <dbReference type="NCBI Taxonomy" id="317010"/>
    <lineage>
        <taxon>Bacteria</taxon>
        <taxon>Bacillati</taxon>
        <taxon>Bacillota</taxon>
        <taxon>Bacilli</taxon>
        <taxon>Lactobacillales</taxon>
        <taxon>Enterococcaceae</taxon>
        <taxon>Enterococcus</taxon>
    </lineage>
</organism>
<dbReference type="Proteomes" id="UP000182835">
    <property type="component" value="Unassembled WGS sequence"/>
</dbReference>
<dbReference type="PANTHER" id="PTHR42798">
    <property type="entry name" value="LIPOPROTEIN-RELEASING SYSTEM ATP-BINDING PROTEIN LOLD"/>
    <property type="match status" value="1"/>
</dbReference>
<dbReference type="SUPFAM" id="SSF52540">
    <property type="entry name" value="P-loop containing nucleoside triphosphate hydrolases"/>
    <property type="match status" value="1"/>
</dbReference>
<dbReference type="PROSITE" id="PS00211">
    <property type="entry name" value="ABC_TRANSPORTER_1"/>
    <property type="match status" value="1"/>
</dbReference>
<keyword evidence="4 6" id="KW-0067">ATP-binding</keyword>
<dbReference type="AlphaFoldDB" id="A0A1L8R4E0"/>
<keyword evidence="2" id="KW-0813">Transport</keyword>
<dbReference type="EMBL" id="JXKG01000015">
    <property type="protein sequence ID" value="OJG14638.1"/>
    <property type="molecule type" value="Genomic_DNA"/>
</dbReference>
<evidence type="ECO:0000313" key="6">
    <source>
        <dbReference type="EMBL" id="OJG14638.1"/>
    </source>
</evidence>
<evidence type="ECO:0000313" key="7">
    <source>
        <dbReference type="Proteomes" id="UP000182835"/>
    </source>
</evidence>
<protein>
    <submittedName>
        <fullName evidence="6">ABC transporter ATP-binding protein</fullName>
    </submittedName>
</protein>
<comment type="similarity">
    <text evidence="1">Belongs to the ABC transporter superfamily.</text>
</comment>
<dbReference type="RefSeq" id="WP_071865220.1">
    <property type="nucleotide sequence ID" value="NZ_JBHLVQ010000013.1"/>
</dbReference>
<gene>
    <name evidence="6" type="ORF">RU96_GL000688</name>
</gene>
<sequence length="220" mass="24253">MMLTTEDLGYWYEPDGPLFEDVNLNFEAGKLYAILGSSGSGKTTFLSLITGLDAPKAGKILYNNQSLKEIGLQEYRRKDVSIVFQAYNLLPYMSAVDNVLTAMAIAKTQQSDPKAYALDNLAQVGITNDLAHKKVTQLSGGQQQRVAIVRALCCDHGLIVADEPTGNLDESTSKDIVALFQKIAHEQNKCIILVTHEQEVAAACDAVYELKNKEFHELIR</sequence>
<dbReference type="InterPro" id="IPR017871">
    <property type="entry name" value="ABC_transporter-like_CS"/>
</dbReference>
<feature type="domain" description="ABC transporter" evidence="5">
    <location>
        <begin position="3"/>
        <end position="219"/>
    </location>
</feature>
<reference evidence="6 7" key="1">
    <citation type="submission" date="2014-12" db="EMBL/GenBank/DDBJ databases">
        <title>Draft genome sequences of 29 type strains of Enterococci.</title>
        <authorList>
            <person name="Zhong Z."/>
            <person name="Sun Z."/>
            <person name="Liu W."/>
            <person name="Zhang W."/>
            <person name="Zhang H."/>
        </authorList>
    </citation>
    <scope>NUCLEOTIDE SEQUENCE [LARGE SCALE GENOMIC DNA]</scope>
    <source>
        <strain evidence="6 7">DSM 21207</strain>
    </source>
</reference>
<comment type="caution">
    <text evidence="6">The sequence shown here is derived from an EMBL/GenBank/DDBJ whole genome shotgun (WGS) entry which is preliminary data.</text>
</comment>
<dbReference type="SMART" id="SM00382">
    <property type="entry name" value="AAA"/>
    <property type="match status" value="1"/>
</dbReference>
<dbReference type="STRING" id="317010.RU96_GL000688"/>
<dbReference type="PROSITE" id="PS50893">
    <property type="entry name" value="ABC_TRANSPORTER_2"/>
    <property type="match status" value="1"/>
</dbReference>
<dbReference type="InterPro" id="IPR017911">
    <property type="entry name" value="MacB-like_ATP-bd"/>
</dbReference>
<proteinExistence type="inferred from homology"/>
<dbReference type="GO" id="GO:0005524">
    <property type="term" value="F:ATP binding"/>
    <property type="evidence" value="ECO:0007669"/>
    <property type="project" value="UniProtKB-KW"/>
</dbReference>
<dbReference type="InterPro" id="IPR027417">
    <property type="entry name" value="P-loop_NTPase"/>
</dbReference>
<evidence type="ECO:0000256" key="4">
    <source>
        <dbReference type="ARBA" id="ARBA00022840"/>
    </source>
</evidence>
<dbReference type="GO" id="GO:0016887">
    <property type="term" value="F:ATP hydrolysis activity"/>
    <property type="evidence" value="ECO:0007669"/>
    <property type="project" value="InterPro"/>
</dbReference>
<dbReference type="PANTHER" id="PTHR42798:SF6">
    <property type="entry name" value="CELL DIVISION ATP-BINDING PROTEIN FTSE"/>
    <property type="match status" value="1"/>
</dbReference>
<accession>A0A1L8R4E0</accession>
<name>A0A1L8R4E0_9ENTE</name>
<evidence type="ECO:0000259" key="5">
    <source>
        <dbReference type="PROSITE" id="PS50893"/>
    </source>
</evidence>
<dbReference type="CDD" id="cd03255">
    <property type="entry name" value="ABC_MJ0796_LolCDE_FtsE"/>
    <property type="match status" value="1"/>
</dbReference>
<dbReference type="OrthoDB" id="9791546at2"/>
<keyword evidence="3" id="KW-0547">Nucleotide-binding</keyword>
<dbReference type="Gene3D" id="3.40.50.300">
    <property type="entry name" value="P-loop containing nucleotide triphosphate hydrolases"/>
    <property type="match status" value="1"/>
</dbReference>
<evidence type="ECO:0000256" key="1">
    <source>
        <dbReference type="ARBA" id="ARBA00005417"/>
    </source>
</evidence>